<feature type="transmembrane region" description="Helical" evidence="3">
    <location>
        <begin position="74"/>
        <end position="97"/>
    </location>
</feature>
<feature type="region of interest" description="Disordered" evidence="2">
    <location>
        <begin position="1"/>
        <end position="51"/>
    </location>
</feature>
<reference evidence="5" key="1">
    <citation type="submission" date="2025-08" db="UniProtKB">
        <authorList>
            <consortium name="RefSeq"/>
        </authorList>
    </citation>
    <scope>IDENTIFICATION</scope>
    <source>
        <tissue evidence="5">Brain</tissue>
    </source>
</reference>
<keyword evidence="3" id="KW-0812">Transmembrane</keyword>
<evidence type="ECO:0000256" key="1">
    <source>
        <dbReference type="SAM" id="Coils"/>
    </source>
</evidence>
<proteinExistence type="predicted"/>
<organism evidence="4 5">
    <name type="scientific">Lates calcarifer</name>
    <name type="common">Barramundi</name>
    <name type="synonym">Holocentrus calcarifer</name>
    <dbReference type="NCBI Taxonomy" id="8187"/>
    <lineage>
        <taxon>Eukaryota</taxon>
        <taxon>Metazoa</taxon>
        <taxon>Chordata</taxon>
        <taxon>Craniata</taxon>
        <taxon>Vertebrata</taxon>
        <taxon>Euteleostomi</taxon>
        <taxon>Actinopterygii</taxon>
        <taxon>Neopterygii</taxon>
        <taxon>Teleostei</taxon>
        <taxon>Neoteleostei</taxon>
        <taxon>Acanthomorphata</taxon>
        <taxon>Carangaria</taxon>
        <taxon>Carangaria incertae sedis</taxon>
        <taxon>Centropomidae</taxon>
        <taxon>Lates</taxon>
    </lineage>
</organism>
<sequence length="238" mass="27249">MERPRATTGGAGHSVRSVESHRFPPSQDEEEVPGSQNQLKTDSSMPSLTDNLMNSDIPAKLDQSSFASSSCIPMALACGFAGLAVGGLIIIVVVYKCKGEKAGLQKRIISLETELRNNREDKENTEQLVTTVLEQKRELENQRKQLREQLDEVEKERERNKRTLQTVEGEITQREMTFDKPEELLRQKENLLQAQWKLDQTKKSTERQLLNIDKLLDPIEFQIGRIKNRRRDVAIFME</sequence>
<feature type="compositionally biased region" description="Polar residues" evidence="2">
    <location>
        <begin position="34"/>
        <end position="51"/>
    </location>
</feature>
<name>A0AAJ8B3C2_LATCA</name>
<evidence type="ECO:0000256" key="2">
    <source>
        <dbReference type="SAM" id="MobiDB-lite"/>
    </source>
</evidence>
<accession>A0AAJ8B3C2</accession>
<dbReference type="AlphaFoldDB" id="A0AAJ8B3C2"/>
<dbReference type="Proteomes" id="UP000694890">
    <property type="component" value="Unplaced"/>
</dbReference>
<keyword evidence="3" id="KW-1133">Transmembrane helix</keyword>
<gene>
    <name evidence="5" type="primary">LOC108902405</name>
</gene>
<evidence type="ECO:0000313" key="4">
    <source>
        <dbReference type="Proteomes" id="UP000694890"/>
    </source>
</evidence>
<dbReference type="GeneID" id="108902405"/>
<keyword evidence="1" id="KW-0175">Coiled coil</keyword>
<feature type="coiled-coil region" evidence="1">
    <location>
        <begin position="101"/>
        <end position="170"/>
    </location>
</feature>
<protein>
    <submittedName>
        <fullName evidence="5">Myosin-2 heavy chain, non muscle isoform X1</fullName>
    </submittedName>
</protein>
<keyword evidence="3" id="KW-0472">Membrane</keyword>
<evidence type="ECO:0000256" key="3">
    <source>
        <dbReference type="SAM" id="Phobius"/>
    </source>
</evidence>
<dbReference type="RefSeq" id="XP_050924518.1">
    <property type="nucleotide sequence ID" value="XM_051068561.1"/>
</dbReference>
<evidence type="ECO:0000313" key="5">
    <source>
        <dbReference type="RefSeq" id="XP_050924518.1"/>
    </source>
</evidence>